<evidence type="ECO:0000313" key="3">
    <source>
        <dbReference type="Proteomes" id="UP000291020"/>
    </source>
</evidence>
<reference evidence="3" key="1">
    <citation type="journal article" date="2017" name="PLoS ONE">
        <title>The Agassiz's desert tortoise genome provides a resource for the conservation of a threatened species.</title>
        <authorList>
            <person name="Tollis M."/>
            <person name="DeNardo D.F."/>
            <person name="Cornelius J.A."/>
            <person name="Dolby G.A."/>
            <person name="Edwards T."/>
            <person name="Henen B.T."/>
            <person name="Karl A.E."/>
            <person name="Murphy R.W."/>
            <person name="Kusumi K."/>
        </authorList>
    </citation>
    <scope>NUCLEOTIDE SEQUENCE [LARGE SCALE GENOMIC DNA]</scope>
</reference>
<reference evidence="2" key="2">
    <citation type="submission" date="2025-08" db="UniProtKB">
        <authorList>
            <consortium name="Ensembl"/>
        </authorList>
    </citation>
    <scope>IDENTIFICATION</scope>
</reference>
<keyword evidence="1" id="KW-0732">Signal</keyword>
<feature type="chain" id="PRO_5019071404" evidence="1">
    <location>
        <begin position="23"/>
        <end position="159"/>
    </location>
</feature>
<dbReference type="Proteomes" id="UP000291020">
    <property type="component" value="Unassembled WGS sequence"/>
</dbReference>
<dbReference type="GO" id="GO:0071756">
    <property type="term" value="C:pentameric IgM immunoglobulin complex"/>
    <property type="evidence" value="ECO:0007669"/>
    <property type="project" value="TreeGrafter"/>
</dbReference>
<keyword evidence="3" id="KW-1185">Reference proteome</keyword>
<proteinExistence type="predicted"/>
<dbReference type="AlphaFoldDB" id="A0A452GSB1"/>
<organism evidence="2 3">
    <name type="scientific">Gopherus agassizii</name>
    <name type="common">Agassiz's desert tortoise</name>
    <dbReference type="NCBI Taxonomy" id="38772"/>
    <lineage>
        <taxon>Eukaryota</taxon>
        <taxon>Metazoa</taxon>
        <taxon>Chordata</taxon>
        <taxon>Craniata</taxon>
        <taxon>Vertebrata</taxon>
        <taxon>Euteleostomi</taxon>
        <taxon>Archelosauria</taxon>
        <taxon>Testudinata</taxon>
        <taxon>Testudines</taxon>
        <taxon>Cryptodira</taxon>
        <taxon>Durocryptodira</taxon>
        <taxon>Testudinoidea</taxon>
        <taxon>Testudinidae</taxon>
        <taxon>Gopherus</taxon>
    </lineage>
</organism>
<dbReference type="PANTHER" id="PTHR10070:SF2">
    <property type="entry name" value="IMMUNOGLOBULIN J CHAIN"/>
    <property type="match status" value="1"/>
</dbReference>
<protein>
    <submittedName>
        <fullName evidence="2">Uncharacterized protein</fullName>
    </submittedName>
</protein>
<dbReference type="GO" id="GO:0006959">
    <property type="term" value="P:humoral immune response"/>
    <property type="evidence" value="ECO:0007669"/>
    <property type="project" value="TreeGrafter"/>
</dbReference>
<dbReference type="GO" id="GO:0034987">
    <property type="term" value="F:immunoglobulin receptor binding"/>
    <property type="evidence" value="ECO:0007669"/>
    <property type="project" value="TreeGrafter"/>
</dbReference>
<dbReference type="Ensembl" id="ENSGAGT00000005681.1">
    <property type="protein sequence ID" value="ENSGAGP00000004859.1"/>
    <property type="gene ID" value="ENSGAGG00000003986.1"/>
</dbReference>
<dbReference type="PANTHER" id="PTHR10070">
    <property type="entry name" value="IMMUNOGLOBULIN J CHAIN"/>
    <property type="match status" value="1"/>
</dbReference>
<name>A0A452GSB1_9SAUR</name>
<dbReference type="InterPro" id="IPR024110">
    <property type="entry name" value="Ig_J"/>
</dbReference>
<reference evidence="2" key="3">
    <citation type="submission" date="2025-09" db="UniProtKB">
        <authorList>
            <consortium name="Ensembl"/>
        </authorList>
    </citation>
    <scope>IDENTIFICATION</scope>
</reference>
<dbReference type="STRING" id="38772.ENSGAGP00000004859"/>
<dbReference type="Pfam" id="PF15097">
    <property type="entry name" value="Ig_J_chain"/>
    <property type="match status" value="1"/>
</dbReference>
<accession>A0A452GSB1</accession>
<feature type="signal peptide" evidence="1">
    <location>
        <begin position="1"/>
        <end position="22"/>
    </location>
</feature>
<evidence type="ECO:0000256" key="1">
    <source>
        <dbReference type="SAM" id="SignalP"/>
    </source>
</evidence>
<evidence type="ECO:0000313" key="2">
    <source>
        <dbReference type="Ensembl" id="ENSGAGP00000004859.1"/>
    </source>
</evidence>
<sequence length="159" mass="17879">MKTSLLLWGVLAVFLGAALVAGYEDEEAEEHVLVDNKCKCARVTSKFVPSKDNPEEEVLVRNIRVIVPLMSRKNISDPTSPVRTTFVYRLSELCKKCDPIEVELGDRIVTAEQSNNCSSSDTCYTYDRNKCYTKTFPFFYDGKINTVQAALTPESCYAD</sequence>